<dbReference type="InParanoid" id="A0A1E7F2P3"/>
<dbReference type="SUPFAM" id="SSF68906">
    <property type="entry name" value="SAP domain"/>
    <property type="match status" value="1"/>
</dbReference>
<evidence type="ECO:0000259" key="2">
    <source>
        <dbReference type="PROSITE" id="PS50800"/>
    </source>
</evidence>
<dbReference type="PROSITE" id="PS50800">
    <property type="entry name" value="SAP"/>
    <property type="match status" value="1"/>
</dbReference>
<proteinExistence type="predicted"/>
<evidence type="ECO:0000256" key="1">
    <source>
        <dbReference type="SAM" id="MobiDB-lite"/>
    </source>
</evidence>
<feature type="region of interest" description="Disordered" evidence="1">
    <location>
        <begin position="1"/>
        <end position="29"/>
    </location>
</feature>
<evidence type="ECO:0000313" key="4">
    <source>
        <dbReference type="Proteomes" id="UP000095751"/>
    </source>
</evidence>
<feature type="region of interest" description="Disordered" evidence="1">
    <location>
        <begin position="205"/>
        <end position="235"/>
    </location>
</feature>
<protein>
    <recommendedName>
        <fullName evidence="2">SAP domain-containing protein</fullName>
    </recommendedName>
</protein>
<feature type="domain" description="SAP" evidence="2">
    <location>
        <begin position="67"/>
        <end position="101"/>
    </location>
</feature>
<dbReference type="OrthoDB" id="10496229at2759"/>
<gene>
    <name evidence="3" type="ORF">FRACYDRAFT_244673</name>
</gene>
<sequence>MSGKRSPINEPDHNKEEGDHDGNKKRLKTTEFRGWSKDISDNSKSSSTVYTFKCMFGDPSKPLPSSIKTSKVSRIKELLQFRKLPTDGSKKVLLDRLQTDLPFVILEIDSRECIQRLVSSFLYHIKWDPTHLFECKMPARGPLRAGAGKLWCEIFGTDIGMMVQMGQASSDPSTYTERQRKRHQDRLDAAGLDWSDFDRAKREPNARGKWRKLQGSGFDPHTKPPRGWGDDDDEEPVTGGAVSLHAVAIEKGDKIHMTYDFGKNHKFSIIALEKQERQTSLAEVKIFGLETRVSLVEKSKIKMPKKHEC</sequence>
<dbReference type="AlphaFoldDB" id="A0A1E7F2P3"/>
<name>A0A1E7F2P3_9STRA</name>
<evidence type="ECO:0000313" key="3">
    <source>
        <dbReference type="EMBL" id="OEU12406.1"/>
    </source>
</evidence>
<keyword evidence="4" id="KW-1185">Reference proteome</keyword>
<feature type="compositionally biased region" description="Basic and acidic residues" evidence="1">
    <location>
        <begin position="10"/>
        <end position="29"/>
    </location>
</feature>
<accession>A0A1E7F2P3</accession>
<dbReference type="InterPro" id="IPR036361">
    <property type="entry name" value="SAP_dom_sf"/>
</dbReference>
<dbReference type="Proteomes" id="UP000095751">
    <property type="component" value="Unassembled WGS sequence"/>
</dbReference>
<dbReference type="Pfam" id="PF02037">
    <property type="entry name" value="SAP"/>
    <property type="match status" value="1"/>
</dbReference>
<organism evidence="3 4">
    <name type="scientific">Fragilariopsis cylindrus CCMP1102</name>
    <dbReference type="NCBI Taxonomy" id="635003"/>
    <lineage>
        <taxon>Eukaryota</taxon>
        <taxon>Sar</taxon>
        <taxon>Stramenopiles</taxon>
        <taxon>Ochrophyta</taxon>
        <taxon>Bacillariophyta</taxon>
        <taxon>Bacillariophyceae</taxon>
        <taxon>Bacillariophycidae</taxon>
        <taxon>Bacillariales</taxon>
        <taxon>Bacillariaceae</taxon>
        <taxon>Fragilariopsis</taxon>
    </lineage>
</organism>
<dbReference type="KEGG" id="fcy:FRACYDRAFT_244673"/>
<dbReference type="InterPro" id="IPR003034">
    <property type="entry name" value="SAP_dom"/>
</dbReference>
<dbReference type="SMART" id="SM00513">
    <property type="entry name" value="SAP"/>
    <property type="match status" value="1"/>
</dbReference>
<dbReference type="Gene3D" id="1.10.720.30">
    <property type="entry name" value="SAP domain"/>
    <property type="match status" value="1"/>
</dbReference>
<dbReference type="EMBL" id="KV784365">
    <property type="protein sequence ID" value="OEU12406.1"/>
    <property type="molecule type" value="Genomic_DNA"/>
</dbReference>
<reference evidence="3 4" key="1">
    <citation type="submission" date="2016-09" db="EMBL/GenBank/DDBJ databases">
        <title>Extensive genetic diversity and differential bi-allelic expression allows diatom success in the polar Southern Ocean.</title>
        <authorList>
            <consortium name="DOE Joint Genome Institute"/>
            <person name="Mock T."/>
            <person name="Otillar R.P."/>
            <person name="Strauss J."/>
            <person name="Dupont C."/>
            <person name="Frickenhaus S."/>
            <person name="Maumus F."/>
            <person name="Mcmullan M."/>
            <person name="Sanges R."/>
            <person name="Schmutz J."/>
            <person name="Toseland A."/>
            <person name="Valas R."/>
            <person name="Veluchamy A."/>
            <person name="Ward B.J."/>
            <person name="Allen A."/>
            <person name="Barry K."/>
            <person name="Falciatore A."/>
            <person name="Ferrante M."/>
            <person name="Fortunato A.E."/>
            <person name="Gloeckner G."/>
            <person name="Gruber A."/>
            <person name="Hipkin R."/>
            <person name="Janech M."/>
            <person name="Kroth P."/>
            <person name="Leese F."/>
            <person name="Lindquist E."/>
            <person name="Lyon B.R."/>
            <person name="Martin J."/>
            <person name="Mayer C."/>
            <person name="Parker M."/>
            <person name="Quesneville H."/>
            <person name="Raymond J."/>
            <person name="Uhlig C."/>
            <person name="Valentin K.U."/>
            <person name="Worden A.Z."/>
            <person name="Armbrust E.V."/>
            <person name="Bowler C."/>
            <person name="Green B."/>
            <person name="Moulton V."/>
            <person name="Van Oosterhout C."/>
            <person name="Grigoriev I."/>
        </authorList>
    </citation>
    <scope>NUCLEOTIDE SEQUENCE [LARGE SCALE GENOMIC DNA]</scope>
    <source>
        <strain evidence="3 4">CCMP1102</strain>
    </source>
</reference>